<sequence length="59" mass="6621">MGIGRGRSLLWYLTRADFEGGFVVVLWLILVFLWRLSDSIALVGRLLGIGRGRKSQDSV</sequence>
<feature type="transmembrane region" description="Helical" evidence="1">
    <location>
        <begin position="20"/>
        <end position="44"/>
    </location>
</feature>
<gene>
    <name evidence="2" type="ORF">QG37_06820</name>
</gene>
<name>A0A0L0NRQ3_CANAR</name>
<accession>A0A0L0NRQ3</accession>
<protein>
    <submittedName>
        <fullName evidence="2">Uncharacterized protein</fullName>
    </submittedName>
</protein>
<proteinExistence type="predicted"/>
<reference evidence="3" key="1">
    <citation type="journal article" date="2015" name="BMC Genomics">
        <title>Draft genome of a commonly misdiagnosed multidrug resistant pathogen Candida auris.</title>
        <authorList>
            <person name="Chatterjee S."/>
            <person name="Alampalli S.V."/>
            <person name="Nageshan R.K."/>
            <person name="Chettiar S.T."/>
            <person name="Joshi S."/>
            <person name="Tatu U.S."/>
        </authorList>
    </citation>
    <scope>NUCLEOTIDE SEQUENCE [LARGE SCALE GENOMIC DNA]</scope>
    <source>
        <strain evidence="3">6684</strain>
    </source>
</reference>
<evidence type="ECO:0000313" key="3">
    <source>
        <dbReference type="Proteomes" id="UP000037122"/>
    </source>
</evidence>
<dbReference type="EMBL" id="LGST01000049">
    <property type="protein sequence ID" value="KND96842.1"/>
    <property type="molecule type" value="Genomic_DNA"/>
</dbReference>
<keyword evidence="1" id="KW-0812">Transmembrane</keyword>
<dbReference type="Proteomes" id="UP000037122">
    <property type="component" value="Unassembled WGS sequence"/>
</dbReference>
<comment type="caution">
    <text evidence="2">The sequence shown here is derived from an EMBL/GenBank/DDBJ whole genome shotgun (WGS) entry which is preliminary data.</text>
</comment>
<evidence type="ECO:0000313" key="2">
    <source>
        <dbReference type="EMBL" id="KND96842.1"/>
    </source>
</evidence>
<dbReference type="AlphaFoldDB" id="A0A0L0NRQ3"/>
<evidence type="ECO:0000256" key="1">
    <source>
        <dbReference type="SAM" id="Phobius"/>
    </source>
</evidence>
<keyword evidence="1" id="KW-1133">Transmembrane helix</keyword>
<keyword evidence="1" id="KW-0472">Membrane</keyword>
<organism evidence="2 3">
    <name type="scientific">Candidozyma auris</name>
    <name type="common">Yeast</name>
    <name type="synonym">Candida auris</name>
    <dbReference type="NCBI Taxonomy" id="498019"/>
    <lineage>
        <taxon>Eukaryota</taxon>
        <taxon>Fungi</taxon>
        <taxon>Dikarya</taxon>
        <taxon>Ascomycota</taxon>
        <taxon>Saccharomycotina</taxon>
        <taxon>Pichiomycetes</taxon>
        <taxon>Metschnikowiaceae</taxon>
        <taxon>Candidozyma</taxon>
    </lineage>
</organism>
<dbReference type="VEuPathDB" id="FungiDB:QG37_06820"/>